<proteinExistence type="predicted"/>
<comment type="caution">
    <text evidence="1">The sequence shown here is derived from an EMBL/GenBank/DDBJ whole genome shotgun (WGS) entry which is preliminary data.</text>
</comment>
<evidence type="ECO:0000313" key="2">
    <source>
        <dbReference type="Proteomes" id="UP000547879"/>
    </source>
</evidence>
<keyword evidence="2" id="KW-1185">Reference proteome</keyword>
<accession>A0A7X0D342</accession>
<dbReference type="Proteomes" id="UP000547879">
    <property type="component" value="Unassembled WGS sequence"/>
</dbReference>
<sequence>MPCLGPSSPYLTILNPEIEQPMPSASDASPFRFLGHNGEAAGIIDDYHELRIPKVQRSRS</sequence>
<organism evidence="1 2">
    <name type="scientific">Rhizobium wenxiniae</name>
    <dbReference type="NCBI Taxonomy" id="1737357"/>
    <lineage>
        <taxon>Bacteria</taxon>
        <taxon>Pseudomonadati</taxon>
        <taxon>Pseudomonadota</taxon>
        <taxon>Alphaproteobacteria</taxon>
        <taxon>Hyphomicrobiales</taxon>
        <taxon>Rhizobiaceae</taxon>
        <taxon>Rhizobium/Agrobacterium group</taxon>
        <taxon>Rhizobium</taxon>
    </lineage>
</organism>
<reference evidence="1 2" key="1">
    <citation type="submission" date="2020-08" db="EMBL/GenBank/DDBJ databases">
        <title>Genomic Encyclopedia of Type Strains, Phase IV (KMG-IV): sequencing the most valuable type-strain genomes for metagenomic binning, comparative biology and taxonomic classification.</title>
        <authorList>
            <person name="Goeker M."/>
        </authorList>
    </citation>
    <scope>NUCLEOTIDE SEQUENCE [LARGE SCALE GENOMIC DNA]</scope>
    <source>
        <strain evidence="1 2">DSM 100734</strain>
    </source>
</reference>
<dbReference type="AlphaFoldDB" id="A0A7X0D342"/>
<name>A0A7X0D342_9HYPH</name>
<evidence type="ECO:0000313" key="1">
    <source>
        <dbReference type="EMBL" id="MBB6166255.1"/>
    </source>
</evidence>
<protein>
    <submittedName>
        <fullName evidence="1">Uncharacterized protein</fullName>
    </submittedName>
</protein>
<gene>
    <name evidence="1" type="ORF">HNQ72_006106</name>
</gene>
<dbReference type="EMBL" id="JACHEG010000016">
    <property type="protein sequence ID" value="MBB6166255.1"/>
    <property type="molecule type" value="Genomic_DNA"/>
</dbReference>